<dbReference type="InterPro" id="IPR043768">
    <property type="entry name" value="DUF5714"/>
</dbReference>
<dbReference type="AlphaFoldDB" id="A0A6N7XGE5"/>
<dbReference type="GO" id="GO:0032259">
    <property type="term" value="P:methylation"/>
    <property type="evidence" value="ECO:0007669"/>
    <property type="project" value="UniProtKB-KW"/>
</dbReference>
<name>A0A6N7XGE5_9FIRM</name>
<sequence length="241" mass="27085">MRYYQGCMICGEDLVYSEKYSECECSICGKPFNSNVRCQKGHYVCDSCHSADALDIIENYCVGCVESDPLEISIKLMDDPHIYLHGPEHHYLIPAALITAYCNQFETQNQKIEKLKIAKERASIVPGGFCGFYGSCGAGIGAGIFASVISEATPLTTDSWGFANKMTGFVLTELGEIGGPRCCKRNGWYSIIKASEFLDREMNKKLFDYENERPVCTYKNKNKECIKINCPFFLIKDLKML</sequence>
<comment type="caution">
    <text evidence="2">The sequence shown here is derived from an EMBL/GenBank/DDBJ whole genome shotgun (WGS) entry which is preliminary data.</text>
</comment>
<keyword evidence="3" id="KW-1185">Reference proteome</keyword>
<proteinExistence type="predicted"/>
<feature type="domain" description="DUF5714" evidence="1">
    <location>
        <begin position="57"/>
        <end position="233"/>
    </location>
</feature>
<evidence type="ECO:0000313" key="2">
    <source>
        <dbReference type="EMBL" id="MST62279.1"/>
    </source>
</evidence>
<keyword evidence="2" id="KW-0489">Methyltransferase</keyword>
<keyword evidence="2" id="KW-0808">Transferase</keyword>
<reference evidence="2 3" key="1">
    <citation type="submission" date="2019-08" db="EMBL/GenBank/DDBJ databases">
        <title>In-depth cultivation of the pig gut microbiome towards novel bacterial diversity and tailored functional studies.</title>
        <authorList>
            <person name="Wylensek D."/>
            <person name="Hitch T.C.A."/>
            <person name="Clavel T."/>
        </authorList>
    </citation>
    <scope>NUCLEOTIDE SEQUENCE [LARGE SCALE GENOMIC DNA]</scope>
    <source>
        <strain evidence="2 3">WCA-SAB-591-4A-A</strain>
    </source>
</reference>
<dbReference type="RefSeq" id="WP_154537673.1">
    <property type="nucleotide sequence ID" value="NZ_VUNE01000002.1"/>
</dbReference>
<dbReference type="GO" id="GO:0008168">
    <property type="term" value="F:methyltransferase activity"/>
    <property type="evidence" value="ECO:0007669"/>
    <property type="project" value="UniProtKB-KW"/>
</dbReference>
<dbReference type="EMBL" id="VUNE01000002">
    <property type="protein sequence ID" value="MST62279.1"/>
    <property type="molecule type" value="Genomic_DNA"/>
</dbReference>
<evidence type="ECO:0000259" key="1">
    <source>
        <dbReference type="Pfam" id="PF18978"/>
    </source>
</evidence>
<dbReference type="Pfam" id="PF18978">
    <property type="entry name" value="DUF5714"/>
    <property type="match status" value="1"/>
</dbReference>
<organism evidence="2 3">
    <name type="scientific">Peptostreptococcus porci</name>
    <dbReference type="NCBI Taxonomy" id="2652282"/>
    <lineage>
        <taxon>Bacteria</taxon>
        <taxon>Bacillati</taxon>
        <taxon>Bacillota</taxon>
        <taxon>Clostridia</taxon>
        <taxon>Peptostreptococcales</taxon>
        <taxon>Peptostreptococcaceae</taxon>
        <taxon>Peptostreptococcus</taxon>
    </lineage>
</organism>
<accession>A0A6N7XGE5</accession>
<protein>
    <submittedName>
        <fullName evidence="2">SAM-dependent methyltransferase</fullName>
    </submittedName>
</protein>
<gene>
    <name evidence="2" type="ORF">FYJ71_04725</name>
</gene>
<dbReference type="Proteomes" id="UP000440713">
    <property type="component" value="Unassembled WGS sequence"/>
</dbReference>
<evidence type="ECO:0000313" key="3">
    <source>
        <dbReference type="Proteomes" id="UP000440713"/>
    </source>
</evidence>